<evidence type="ECO:0000256" key="12">
    <source>
        <dbReference type="ARBA" id="ARBA00023315"/>
    </source>
</evidence>
<evidence type="ECO:0000256" key="6">
    <source>
        <dbReference type="ARBA" id="ARBA00022692"/>
    </source>
</evidence>
<dbReference type="EnsemblMetazoa" id="GMOY007237-RA">
    <property type="protein sequence ID" value="GMOY007237-PA"/>
    <property type="gene ID" value="GMOY007237"/>
</dbReference>
<dbReference type="GO" id="GO:0016020">
    <property type="term" value="C:membrane"/>
    <property type="evidence" value="ECO:0007669"/>
    <property type="project" value="UniProtKB-SubCell"/>
</dbReference>
<dbReference type="Gene3D" id="1.10.238.10">
    <property type="entry name" value="EF-hand"/>
    <property type="match status" value="1"/>
</dbReference>
<dbReference type="InterPro" id="IPR045252">
    <property type="entry name" value="LPCAT1-like"/>
</dbReference>
<accession>A0A1B0G1S2</accession>
<dbReference type="InterPro" id="IPR002123">
    <property type="entry name" value="Plipid/glycerol_acylTrfase"/>
</dbReference>
<evidence type="ECO:0000259" key="15">
    <source>
        <dbReference type="SMART" id="SM00563"/>
    </source>
</evidence>
<protein>
    <recommendedName>
        <fullName evidence="15">Phospholipid/glycerol acyltransferase domain-containing protein</fullName>
    </recommendedName>
</protein>
<proteinExistence type="inferred from homology"/>
<reference evidence="16" key="1">
    <citation type="submission" date="2020-05" db="UniProtKB">
        <authorList>
            <consortium name="EnsemblMetazoa"/>
        </authorList>
    </citation>
    <scope>IDENTIFICATION</scope>
    <source>
        <strain evidence="16">Yale</strain>
    </source>
</reference>
<dbReference type="PhylomeDB" id="A0A1B0G1S2"/>
<comment type="subcellular location">
    <subcellularLocation>
        <location evidence="1">Membrane</location>
    </subcellularLocation>
</comment>
<organism evidence="16 17">
    <name type="scientific">Glossina morsitans morsitans</name>
    <name type="common">Savannah tsetse fly</name>
    <dbReference type="NCBI Taxonomy" id="37546"/>
    <lineage>
        <taxon>Eukaryota</taxon>
        <taxon>Metazoa</taxon>
        <taxon>Ecdysozoa</taxon>
        <taxon>Arthropoda</taxon>
        <taxon>Hexapoda</taxon>
        <taxon>Insecta</taxon>
        <taxon>Pterygota</taxon>
        <taxon>Neoptera</taxon>
        <taxon>Endopterygota</taxon>
        <taxon>Diptera</taxon>
        <taxon>Brachycera</taxon>
        <taxon>Muscomorpha</taxon>
        <taxon>Hippoboscoidea</taxon>
        <taxon>Glossinidae</taxon>
        <taxon>Glossina</taxon>
    </lineage>
</organism>
<name>A0A1B0G1S2_GLOMM</name>
<dbReference type="VEuPathDB" id="VectorBase:GMOY007237"/>
<evidence type="ECO:0000256" key="7">
    <source>
        <dbReference type="ARBA" id="ARBA00022989"/>
    </source>
</evidence>
<evidence type="ECO:0000256" key="3">
    <source>
        <dbReference type="ARBA" id="ARBA00008655"/>
    </source>
</evidence>
<feature type="transmembrane region" description="Helical" evidence="14">
    <location>
        <begin position="90"/>
        <end position="115"/>
    </location>
</feature>
<keyword evidence="10" id="KW-0594">Phospholipid biosynthesis</keyword>
<keyword evidence="12" id="KW-0012">Acyltransferase</keyword>
<evidence type="ECO:0000256" key="10">
    <source>
        <dbReference type="ARBA" id="ARBA00023209"/>
    </source>
</evidence>
<keyword evidence="9 14" id="KW-0472">Membrane</keyword>
<dbReference type="InterPro" id="IPR011992">
    <property type="entry name" value="EF-hand-dom_pair"/>
</dbReference>
<dbReference type="SUPFAM" id="SSF69593">
    <property type="entry name" value="Glycerol-3-phosphate (1)-acyltransferase"/>
    <property type="match status" value="1"/>
</dbReference>
<keyword evidence="17" id="KW-1185">Reference proteome</keyword>
<evidence type="ECO:0000256" key="5">
    <source>
        <dbReference type="ARBA" id="ARBA00022679"/>
    </source>
</evidence>
<comment type="pathway">
    <text evidence="2">Lipid metabolism; phospholipid metabolism.</text>
</comment>
<evidence type="ECO:0000256" key="2">
    <source>
        <dbReference type="ARBA" id="ARBA00005074"/>
    </source>
</evidence>
<dbReference type="UniPathway" id="UPA00085"/>
<dbReference type="PANTHER" id="PTHR23063">
    <property type="entry name" value="PHOSPHOLIPID ACYLTRANSFERASE"/>
    <property type="match status" value="1"/>
</dbReference>
<dbReference type="Pfam" id="PF01553">
    <property type="entry name" value="Acyltransferase"/>
    <property type="match status" value="1"/>
</dbReference>
<evidence type="ECO:0000256" key="13">
    <source>
        <dbReference type="ARBA" id="ARBA00025707"/>
    </source>
</evidence>
<evidence type="ECO:0000256" key="8">
    <source>
        <dbReference type="ARBA" id="ARBA00023098"/>
    </source>
</evidence>
<dbReference type="GO" id="GO:0008374">
    <property type="term" value="F:O-acyltransferase activity"/>
    <property type="evidence" value="ECO:0007669"/>
    <property type="project" value="InterPro"/>
</dbReference>
<evidence type="ECO:0000256" key="14">
    <source>
        <dbReference type="SAM" id="Phobius"/>
    </source>
</evidence>
<dbReference type="PANTHER" id="PTHR23063:SF52">
    <property type="entry name" value="LYSOPHOSPHATIDYLCHOLINE ACYLTRANSFERASE"/>
    <property type="match status" value="1"/>
</dbReference>
<keyword evidence="4" id="KW-0444">Lipid biosynthesis</keyword>
<dbReference type="GO" id="GO:0042171">
    <property type="term" value="F:lysophosphatidic acid acyltransferase activity"/>
    <property type="evidence" value="ECO:0007669"/>
    <property type="project" value="TreeGrafter"/>
</dbReference>
<keyword evidence="8" id="KW-0443">Lipid metabolism</keyword>
<evidence type="ECO:0000256" key="11">
    <source>
        <dbReference type="ARBA" id="ARBA00023264"/>
    </source>
</evidence>
<dbReference type="CDD" id="cd07991">
    <property type="entry name" value="LPLAT_LPCAT1-like"/>
    <property type="match status" value="1"/>
</dbReference>
<dbReference type="Proteomes" id="UP000092444">
    <property type="component" value="Unassembled WGS sequence"/>
</dbReference>
<evidence type="ECO:0000256" key="4">
    <source>
        <dbReference type="ARBA" id="ARBA00022516"/>
    </source>
</evidence>
<dbReference type="GO" id="GO:0005783">
    <property type="term" value="C:endoplasmic reticulum"/>
    <property type="evidence" value="ECO:0007669"/>
    <property type="project" value="TreeGrafter"/>
</dbReference>
<keyword evidence="7 14" id="KW-1133">Transmembrane helix</keyword>
<evidence type="ECO:0000256" key="9">
    <source>
        <dbReference type="ARBA" id="ARBA00023136"/>
    </source>
</evidence>
<sequence length="549" mass="63093">MKNLLKSFTYQIKATQREPKVLKIEHIDKIMTTSTIKRRRSTNMTTSVEGVPFCSRSPSDSDSWITYREDHINPFTYRLRINSRLAMVKIYILTVVLLPLRLIGCFLSLCCAWVFAKIGMIGLSEGQLNAKPLFGWRKRVQKISAFFMRMLYACGSFHYIRYKGKCAAAKDAPILVVAPHSSYVDSIIVAATGPPAIVAKQETSNIPLLGKIITFAQPIYVQREDSNSRQNTVRTIVERARSEDDWSHVIIFAEGTCTNRKALIKFKPGAFYAGVPVQPVLLKYPNKYDTFTWTWDGPGALKLLWLTLSTFYNNCEIEYLPVYYPNEDEKADPFLYAENVRAVMARALGVPTSEYSFEDVVMMTRARSLNVPCSADIIEIERCLFHLNFLNSSRVLKLAGKYSSTQNRHKMDITRFSEFLNISATNAHLHKLFAILDYKHTGAISLKTFFLSALFCIFKSGDTMEFLRAVSTLYASGNTDQLTHEQFLAILKHCDKLSKKKLRTLYLRIAELKAGNRITFDDFENYTRNREEYKFLFKKHEHIQMRLKK</sequence>
<comment type="pathway">
    <text evidence="13">Phospholipid metabolism.</text>
</comment>
<evidence type="ECO:0000313" key="16">
    <source>
        <dbReference type="EnsemblMetazoa" id="GMOY007237-PA"/>
    </source>
</evidence>
<dbReference type="STRING" id="37546.A0A1B0G1S2"/>
<keyword evidence="6 14" id="KW-0812">Transmembrane</keyword>
<dbReference type="SUPFAM" id="SSF47473">
    <property type="entry name" value="EF-hand"/>
    <property type="match status" value="1"/>
</dbReference>
<keyword evidence="11" id="KW-1208">Phospholipid metabolism</keyword>
<keyword evidence="5" id="KW-0808">Transferase</keyword>
<feature type="domain" description="Phospholipid/glycerol acyltransferase" evidence="15">
    <location>
        <begin position="174"/>
        <end position="285"/>
    </location>
</feature>
<dbReference type="AlphaFoldDB" id="A0A1B0G1S2"/>
<comment type="similarity">
    <text evidence="3">Belongs to the 1-acyl-sn-glycerol-3-phosphate acyltransferase family.</text>
</comment>
<evidence type="ECO:0000313" key="17">
    <source>
        <dbReference type="Proteomes" id="UP000092444"/>
    </source>
</evidence>
<dbReference type="EMBL" id="CCAG010007359">
    <property type="status" value="NOT_ANNOTATED_CDS"/>
    <property type="molecule type" value="Genomic_DNA"/>
</dbReference>
<evidence type="ECO:0000256" key="1">
    <source>
        <dbReference type="ARBA" id="ARBA00004370"/>
    </source>
</evidence>
<dbReference type="GO" id="GO:0008654">
    <property type="term" value="P:phospholipid biosynthetic process"/>
    <property type="evidence" value="ECO:0007669"/>
    <property type="project" value="UniProtKB-KW"/>
</dbReference>
<dbReference type="SMART" id="SM00563">
    <property type="entry name" value="PlsC"/>
    <property type="match status" value="1"/>
</dbReference>